<dbReference type="PANTHER" id="PTHR47089">
    <property type="entry name" value="ABC TRANSPORTER, PERMEASE PROTEIN"/>
    <property type="match status" value="1"/>
</dbReference>
<name>A0A7X0FQA6_9MICO</name>
<protein>
    <submittedName>
        <fullName evidence="7">Simple sugar transport system permease protein</fullName>
    </submittedName>
</protein>
<dbReference type="GO" id="GO:0022857">
    <property type="term" value="F:transmembrane transporter activity"/>
    <property type="evidence" value="ECO:0007669"/>
    <property type="project" value="InterPro"/>
</dbReference>
<feature type="transmembrane region" description="Helical" evidence="6">
    <location>
        <begin position="242"/>
        <end position="260"/>
    </location>
</feature>
<organism evidence="7 8">
    <name type="scientific">Microbacterium thalassium</name>
    <dbReference type="NCBI Taxonomy" id="362649"/>
    <lineage>
        <taxon>Bacteria</taxon>
        <taxon>Bacillati</taxon>
        <taxon>Actinomycetota</taxon>
        <taxon>Actinomycetes</taxon>
        <taxon>Micrococcales</taxon>
        <taxon>Microbacteriaceae</taxon>
        <taxon>Microbacterium</taxon>
    </lineage>
</organism>
<feature type="transmembrane region" description="Helical" evidence="6">
    <location>
        <begin position="290"/>
        <end position="310"/>
    </location>
</feature>
<feature type="transmembrane region" description="Helical" evidence="6">
    <location>
        <begin position="29"/>
        <end position="49"/>
    </location>
</feature>
<keyword evidence="7" id="KW-0762">Sugar transport</keyword>
<evidence type="ECO:0000313" key="7">
    <source>
        <dbReference type="EMBL" id="MBB6391255.1"/>
    </source>
</evidence>
<sequence>MSAATETATGAPPPSKWHDTFLRITQGNALISVLAVVLALIVGGIMIAFTDEDVQTASVYFFARPGDTIVAVWEAVSGAYIALFQGSIYNFQAPTFARGIRPLTETLTFATPLIAAGLGVALAFRIGMFNIGGRGQMLMASAAAGWVAFALDLPWGIHMIVALVAGLIAGALWGGIAGFLKARTGAHEVIVTIMLNYVAFYLISWMLRTPGLLQAPGSSNPKTPAMKDTAVFPDLLGPQYNLHFGFVLVIGATILVWWILSRSSLGFKFRAVGENPHAARVAGIDVKNMYVYGMLIAGALVGLAGVSQVLGTITTGFTAGIDAGIGFDAITVALLGRSTPWGTFAAGVLFGAFKAGGFAMQAGEQIPIEIVTVVQALIVLFIAAPPLVRTIFFLPSPERDRRRAEKARQKALKAEVSADAAEVSK</sequence>
<keyword evidence="2" id="KW-1003">Cell membrane</keyword>
<dbReference type="PANTHER" id="PTHR47089:SF1">
    <property type="entry name" value="GUANOSINE ABC TRANSPORTER PERMEASE PROTEIN NUPP"/>
    <property type="match status" value="1"/>
</dbReference>
<dbReference type="PRINTS" id="PR00173">
    <property type="entry name" value="EDTRNSPORT"/>
</dbReference>
<evidence type="ECO:0000256" key="5">
    <source>
        <dbReference type="ARBA" id="ARBA00023136"/>
    </source>
</evidence>
<keyword evidence="5 6" id="KW-0472">Membrane</keyword>
<reference evidence="7 8" key="1">
    <citation type="submission" date="2020-08" db="EMBL/GenBank/DDBJ databases">
        <title>Sequencing the genomes of 1000 actinobacteria strains.</title>
        <authorList>
            <person name="Klenk H.-P."/>
        </authorList>
    </citation>
    <scope>NUCLEOTIDE SEQUENCE [LARGE SCALE GENOMIC DNA]</scope>
    <source>
        <strain evidence="7 8">DSM 12511</strain>
    </source>
</reference>
<accession>A0A7X0FQA6</accession>
<evidence type="ECO:0000256" key="1">
    <source>
        <dbReference type="ARBA" id="ARBA00004651"/>
    </source>
</evidence>
<evidence type="ECO:0000256" key="6">
    <source>
        <dbReference type="SAM" id="Phobius"/>
    </source>
</evidence>
<feature type="transmembrane region" description="Helical" evidence="6">
    <location>
        <begin position="70"/>
        <end position="89"/>
    </location>
</feature>
<dbReference type="Proteomes" id="UP000537775">
    <property type="component" value="Unassembled WGS sequence"/>
</dbReference>
<evidence type="ECO:0000256" key="4">
    <source>
        <dbReference type="ARBA" id="ARBA00022989"/>
    </source>
</evidence>
<dbReference type="AlphaFoldDB" id="A0A7X0FQA6"/>
<evidence type="ECO:0000313" key="8">
    <source>
        <dbReference type="Proteomes" id="UP000537775"/>
    </source>
</evidence>
<dbReference type="Pfam" id="PF02653">
    <property type="entry name" value="BPD_transp_2"/>
    <property type="match status" value="1"/>
</dbReference>
<comment type="caution">
    <text evidence="7">The sequence shown here is derived from an EMBL/GenBank/DDBJ whole genome shotgun (WGS) entry which is preliminary data.</text>
</comment>
<feature type="transmembrane region" description="Helical" evidence="6">
    <location>
        <begin position="342"/>
        <end position="360"/>
    </location>
</feature>
<dbReference type="InterPro" id="IPR001851">
    <property type="entry name" value="ABC_transp_permease"/>
</dbReference>
<comment type="subcellular location">
    <subcellularLocation>
        <location evidence="1">Cell membrane</location>
        <topology evidence="1">Multi-pass membrane protein</topology>
    </subcellularLocation>
</comment>
<feature type="transmembrane region" description="Helical" evidence="6">
    <location>
        <begin position="189"/>
        <end position="207"/>
    </location>
</feature>
<keyword evidence="3 6" id="KW-0812">Transmembrane</keyword>
<gene>
    <name evidence="7" type="ORF">HD594_001568</name>
</gene>
<feature type="transmembrane region" description="Helical" evidence="6">
    <location>
        <begin position="157"/>
        <end position="180"/>
    </location>
</feature>
<keyword evidence="8" id="KW-1185">Reference proteome</keyword>
<dbReference type="CDD" id="cd06580">
    <property type="entry name" value="TM_PBP1_transp_TpRbsC_like"/>
    <property type="match status" value="1"/>
</dbReference>
<feature type="transmembrane region" description="Helical" evidence="6">
    <location>
        <begin position="109"/>
        <end position="128"/>
    </location>
</feature>
<feature type="transmembrane region" description="Helical" evidence="6">
    <location>
        <begin position="372"/>
        <end position="394"/>
    </location>
</feature>
<dbReference type="RefSeq" id="WP_271171181.1">
    <property type="nucleotide sequence ID" value="NZ_BAAAJR010000010.1"/>
</dbReference>
<keyword evidence="4 6" id="KW-1133">Transmembrane helix</keyword>
<evidence type="ECO:0000256" key="3">
    <source>
        <dbReference type="ARBA" id="ARBA00022692"/>
    </source>
</evidence>
<evidence type="ECO:0000256" key="2">
    <source>
        <dbReference type="ARBA" id="ARBA00022475"/>
    </source>
</evidence>
<proteinExistence type="predicted"/>
<dbReference type="EMBL" id="JACHML010000001">
    <property type="protein sequence ID" value="MBB6391255.1"/>
    <property type="molecule type" value="Genomic_DNA"/>
</dbReference>
<dbReference type="GO" id="GO:0005886">
    <property type="term" value="C:plasma membrane"/>
    <property type="evidence" value="ECO:0007669"/>
    <property type="project" value="UniProtKB-SubCell"/>
</dbReference>
<keyword evidence="7" id="KW-0813">Transport</keyword>